<dbReference type="Proteomes" id="UP000199501">
    <property type="component" value="Unassembled WGS sequence"/>
</dbReference>
<name>A0A1G6RXE9_9PSEU</name>
<sequence>MLMHKSSAAAACPRTDSRSAAHRIWATVPPEFAERLRPLAGQITADAITEIQRAVAAYQRPLTGKFRELLVGSVDVAVRQAYDYLGNPDARQDEWAAAFRRAGRVEFLEGRTTDALQTAVRVGARVAWRHLSAEGQAAGVSAEVLFAIADAIFVYVDEMCAVAVEGYTEAQAQASGARERRRRELLRLLVAETATPATTLAALAASADWVMPERLAVIALEYLESKVPTPRAMFPDSVLVDLESYEPCLVLPDPDEATLVAVTARLGVRRGAVGPTVDAADAPRSLALARRAVELANRGVLSGRQLIRCDDHLTTLALLSDEFLVDRIAENVLAPLADLTDKQRERLESTLLAWLATRGGVAEVATRLSVHPQTVRYRLHQLEDLFGDSLTDHEKRFAIEIALRARALRSPKRTQGQGSPHPASRAAR</sequence>
<dbReference type="AlphaFoldDB" id="A0A1G6RXE9"/>
<evidence type="ECO:0000259" key="2">
    <source>
        <dbReference type="Pfam" id="PF13556"/>
    </source>
</evidence>
<organism evidence="4 5">
    <name type="scientific">Actinokineospora iranica</name>
    <dbReference type="NCBI Taxonomy" id="1271860"/>
    <lineage>
        <taxon>Bacteria</taxon>
        <taxon>Bacillati</taxon>
        <taxon>Actinomycetota</taxon>
        <taxon>Actinomycetes</taxon>
        <taxon>Pseudonocardiales</taxon>
        <taxon>Pseudonocardiaceae</taxon>
        <taxon>Actinokineospora</taxon>
    </lineage>
</organism>
<protein>
    <submittedName>
        <fullName evidence="4">PucR C-terminal helix-turn-helix domain-containing protein</fullName>
    </submittedName>
</protein>
<accession>A0A1G6RXE9</accession>
<feature type="region of interest" description="Disordered" evidence="1">
    <location>
        <begin position="409"/>
        <end position="428"/>
    </location>
</feature>
<feature type="domain" description="PucR C-terminal helix-turn-helix" evidence="2">
    <location>
        <begin position="349"/>
        <end position="405"/>
    </location>
</feature>
<dbReference type="PANTHER" id="PTHR33744">
    <property type="entry name" value="CARBOHYDRATE DIACID REGULATOR"/>
    <property type="match status" value="1"/>
</dbReference>
<evidence type="ECO:0000259" key="3">
    <source>
        <dbReference type="Pfam" id="PF25906"/>
    </source>
</evidence>
<feature type="domain" description="PucR-like N-terminal" evidence="3">
    <location>
        <begin position="25"/>
        <end position="190"/>
    </location>
</feature>
<evidence type="ECO:0000313" key="5">
    <source>
        <dbReference type="Proteomes" id="UP000199501"/>
    </source>
</evidence>
<dbReference type="Pfam" id="PF13556">
    <property type="entry name" value="HTH_30"/>
    <property type="match status" value="1"/>
</dbReference>
<dbReference type="PANTHER" id="PTHR33744:SF1">
    <property type="entry name" value="DNA-BINDING TRANSCRIPTIONAL ACTIVATOR ADER"/>
    <property type="match status" value="1"/>
</dbReference>
<dbReference type="RefSeq" id="WP_091451112.1">
    <property type="nucleotide sequence ID" value="NZ_FMZZ01000007.1"/>
</dbReference>
<dbReference type="InterPro" id="IPR042070">
    <property type="entry name" value="PucR_C-HTH_sf"/>
</dbReference>
<gene>
    <name evidence="4" type="ORF">SAMN05216174_10783</name>
</gene>
<reference evidence="5" key="1">
    <citation type="submission" date="2016-10" db="EMBL/GenBank/DDBJ databases">
        <authorList>
            <person name="Varghese N."/>
            <person name="Submissions S."/>
        </authorList>
    </citation>
    <scope>NUCLEOTIDE SEQUENCE [LARGE SCALE GENOMIC DNA]</scope>
    <source>
        <strain evidence="5">IBRC-M 10403</strain>
    </source>
</reference>
<dbReference type="EMBL" id="FMZZ01000007">
    <property type="protein sequence ID" value="SDD09248.1"/>
    <property type="molecule type" value="Genomic_DNA"/>
</dbReference>
<evidence type="ECO:0000256" key="1">
    <source>
        <dbReference type="SAM" id="MobiDB-lite"/>
    </source>
</evidence>
<keyword evidence="5" id="KW-1185">Reference proteome</keyword>
<dbReference type="STRING" id="1271860.SAMN05216174_10783"/>
<dbReference type="InterPro" id="IPR025736">
    <property type="entry name" value="PucR_C-HTH_dom"/>
</dbReference>
<dbReference type="InterPro" id="IPR058663">
    <property type="entry name" value="PucR-like_N"/>
</dbReference>
<dbReference type="Gene3D" id="1.10.10.2840">
    <property type="entry name" value="PucR C-terminal helix-turn-helix domain"/>
    <property type="match status" value="1"/>
</dbReference>
<proteinExistence type="predicted"/>
<evidence type="ECO:0000313" key="4">
    <source>
        <dbReference type="EMBL" id="SDD09248.1"/>
    </source>
</evidence>
<dbReference type="InterPro" id="IPR051448">
    <property type="entry name" value="CdaR-like_regulators"/>
</dbReference>
<dbReference type="OrthoDB" id="8450798at2"/>
<dbReference type="Pfam" id="PF25906">
    <property type="entry name" value="PucR-like_N"/>
    <property type="match status" value="1"/>
</dbReference>